<dbReference type="EMBL" id="KZ308331">
    <property type="protein sequence ID" value="KAG8227634.1"/>
    <property type="molecule type" value="Genomic_DNA"/>
</dbReference>
<keyword evidence="1" id="KW-0175">Coiled coil</keyword>
<feature type="signal peptide" evidence="3">
    <location>
        <begin position="1"/>
        <end position="19"/>
    </location>
</feature>
<feature type="region of interest" description="Disordered" evidence="2">
    <location>
        <begin position="309"/>
        <end position="333"/>
    </location>
</feature>
<evidence type="ECO:0000256" key="2">
    <source>
        <dbReference type="SAM" id="MobiDB-lite"/>
    </source>
</evidence>
<reference evidence="4" key="1">
    <citation type="submission" date="2013-04" db="EMBL/GenBank/DDBJ databases">
        <authorList>
            <person name="Qu J."/>
            <person name="Murali S.C."/>
            <person name="Bandaranaike D."/>
            <person name="Bellair M."/>
            <person name="Blankenburg K."/>
            <person name="Chao H."/>
            <person name="Dinh H."/>
            <person name="Doddapaneni H."/>
            <person name="Downs B."/>
            <person name="Dugan-Rocha S."/>
            <person name="Elkadiri S."/>
            <person name="Gnanaolivu R.D."/>
            <person name="Hernandez B."/>
            <person name="Javaid M."/>
            <person name="Jayaseelan J.C."/>
            <person name="Lee S."/>
            <person name="Li M."/>
            <person name="Ming W."/>
            <person name="Munidasa M."/>
            <person name="Muniz J."/>
            <person name="Nguyen L."/>
            <person name="Ongeri F."/>
            <person name="Osuji N."/>
            <person name="Pu L.-L."/>
            <person name="Puazo M."/>
            <person name="Qu C."/>
            <person name="Quiroz J."/>
            <person name="Raj R."/>
            <person name="Weissenberger G."/>
            <person name="Xin Y."/>
            <person name="Zou X."/>
            <person name="Han Y."/>
            <person name="Richards S."/>
            <person name="Worley K."/>
            <person name="Muzny D."/>
            <person name="Gibbs R."/>
        </authorList>
    </citation>
    <scope>NUCLEOTIDE SEQUENCE</scope>
    <source>
        <strain evidence="4">Sampled in the wild</strain>
    </source>
</reference>
<evidence type="ECO:0000256" key="3">
    <source>
        <dbReference type="SAM" id="SignalP"/>
    </source>
</evidence>
<dbReference type="OrthoDB" id="6372889at2759"/>
<dbReference type="AlphaFoldDB" id="A0A8K0K3G7"/>
<accession>A0A8K0K3G7</accession>
<name>A0A8K0K3G7_LADFU</name>
<feature type="chain" id="PRO_5035424612" evidence="3">
    <location>
        <begin position="20"/>
        <end position="768"/>
    </location>
</feature>
<evidence type="ECO:0000313" key="4">
    <source>
        <dbReference type="EMBL" id="KAG8227634.1"/>
    </source>
</evidence>
<evidence type="ECO:0000256" key="1">
    <source>
        <dbReference type="SAM" id="Coils"/>
    </source>
</evidence>
<evidence type="ECO:0000313" key="5">
    <source>
        <dbReference type="Proteomes" id="UP000792457"/>
    </source>
</evidence>
<feature type="region of interest" description="Disordered" evidence="2">
    <location>
        <begin position="591"/>
        <end position="624"/>
    </location>
</feature>
<organism evidence="4 5">
    <name type="scientific">Ladona fulva</name>
    <name type="common">Scarce chaser dragonfly</name>
    <name type="synonym">Libellula fulva</name>
    <dbReference type="NCBI Taxonomy" id="123851"/>
    <lineage>
        <taxon>Eukaryota</taxon>
        <taxon>Metazoa</taxon>
        <taxon>Ecdysozoa</taxon>
        <taxon>Arthropoda</taxon>
        <taxon>Hexapoda</taxon>
        <taxon>Insecta</taxon>
        <taxon>Pterygota</taxon>
        <taxon>Palaeoptera</taxon>
        <taxon>Odonata</taxon>
        <taxon>Epiprocta</taxon>
        <taxon>Anisoptera</taxon>
        <taxon>Libelluloidea</taxon>
        <taxon>Libellulidae</taxon>
        <taxon>Ladona</taxon>
    </lineage>
</organism>
<dbReference type="Proteomes" id="UP000792457">
    <property type="component" value="Unassembled WGS sequence"/>
</dbReference>
<keyword evidence="5" id="KW-1185">Reference proteome</keyword>
<keyword evidence="3" id="KW-0732">Signal</keyword>
<sequence length="768" mass="87216">MQWAASIAALICFLAITSAMTQPKNITKELSKEEEANILKKPTEEFQRRPRAADPPWPTAATPPFWLWRQLDTVPRRLDAIEARLSRLETLLEVRLEQMVEGEKSRAAKEELWREQESRRVESAFDRLERRMAFMETRLAGAASAERAAPRIQEQLRCQQQKLEESVEGLRRALLDLLPSAVAMAIGDKWKSQTTLQSPPYKDADPICQWAEGHVANISKEAASSFTILKEKLTAEFGLQADNFVTKVGNMYSDLWQRTQAIETLLKGSLNLSNTTQREMHEGFRTLLEQQKEYYEKLEQHLFMVHRTGRRGSTTQSHSSGPNHGNGGRGDWAAGDALEHGLGSLELSLDTLSGTVSRRLGDLGRRLDSSFRMLLLAQNLFLESCHRIQLGEPTLEERLSIVLERLLETVSNRSHGFDLEEVKDVIHLQTSQMARMLERLLNITVSEIRDGDSRLHLEMTEGRRKAEAVLLERCSPVQGGANHTNDGRFRGDESWMEAFPPVAAVIKSNGPPGNASLVALFHHEHEFDLNETGPQQQNTLGTDEFPDKTNEFEDDIKVFPNNSFVEADETAMETGNEQMFDEELQSVIPTAEKNASEHKRSAEDESGASRSKEDSSKSLGGVEDNKQVRGIASALVDQYTWWDDKNGFVETNQINSSMQELRLILKFILPYVTEARSDEPLKLNKTMRFPLIQLAKAIMEMYEEPELPLENLYANLPQMCEMLKREHYDGRVDEIIDQVLNQTESNVDQSYLRKIRELAFKLHSNKSP</sequence>
<comment type="caution">
    <text evidence="4">The sequence shown here is derived from an EMBL/GenBank/DDBJ whole genome shotgun (WGS) entry which is preliminary data.</text>
</comment>
<proteinExistence type="predicted"/>
<protein>
    <submittedName>
        <fullName evidence="4">Uncharacterized protein</fullName>
    </submittedName>
</protein>
<feature type="coiled-coil region" evidence="1">
    <location>
        <begin position="78"/>
        <end position="173"/>
    </location>
</feature>
<feature type="compositionally biased region" description="Basic and acidic residues" evidence="2">
    <location>
        <begin position="594"/>
        <end position="603"/>
    </location>
</feature>
<gene>
    <name evidence="4" type="ORF">J437_LFUL008711</name>
</gene>
<reference evidence="4" key="2">
    <citation type="submission" date="2017-10" db="EMBL/GenBank/DDBJ databases">
        <title>Ladona fulva Genome sequencing and assembly.</title>
        <authorList>
            <person name="Murali S."/>
            <person name="Richards S."/>
            <person name="Bandaranaike D."/>
            <person name="Bellair M."/>
            <person name="Blankenburg K."/>
            <person name="Chao H."/>
            <person name="Dinh H."/>
            <person name="Doddapaneni H."/>
            <person name="Dugan-Rocha S."/>
            <person name="Elkadiri S."/>
            <person name="Gnanaolivu R."/>
            <person name="Hernandez B."/>
            <person name="Skinner E."/>
            <person name="Javaid M."/>
            <person name="Lee S."/>
            <person name="Li M."/>
            <person name="Ming W."/>
            <person name="Munidasa M."/>
            <person name="Muniz J."/>
            <person name="Nguyen L."/>
            <person name="Hughes D."/>
            <person name="Osuji N."/>
            <person name="Pu L.-L."/>
            <person name="Puazo M."/>
            <person name="Qu C."/>
            <person name="Quiroz J."/>
            <person name="Raj R."/>
            <person name="Weissenberger G."/>
            <person name="Xin Y."/>
            <person name="Zou X."/>
            <person name="Han Y."/>
            <person name="Worley K."/>
            <person name="Muzny D."/>
            <person name="Gibbs R."/>
        </authorList>
    </citation>
    <scope>NUCLEOTIDE SEQUENCE</scope>
    <source>
        <strain evidence="4">Sampled in the wild</strain>
    </source>
</reference>